<keyword evidence="5" id="KW-0333">Golgi apparatus</keyword>
<comment type="subcellular location">
    <subcellularLocation>
        <location evidence="1">Endomembrane system</location>
        <topology evidence="1">Multi-pass membrane protein</topology>
    </subcellularLocation>
    <subcellularLocation>
        <location evidence="2">Golgi apparatus membrane</location>
    </subcellularLocation>
</comment>
<feature type="transmembrane region" description="Helical" evidence="7">
    <location>
        <begin position="283"/>
        <end position="304"/>
    </location>
</feature>
<protein>
    <submittedName>
        <fullName evidence="9">Zinc transporter ZIP9</fullName>
    </submittedName>
</protein>
<keyword evidence="3 7" id="KW-0812">Transmembrane</keyword>
<dbReference type="GO" id="GO:0006829">
    <property type="term" value="P:zinc ion transport"/>
    <property type="evidence" value="ECO:0007669"/>
    <property type="project" value="InterPro"/>
</dbReference>
<keyword evidence="6 7" id="KW-0472">Membrane</keyword>
<feature type="transmembrane region" description="Helical" evidence="7">
    <location>
        <begin position="316"/>
        <end position="335"/>
    </location>
</feature>
<evidence type="ECO:0000256" key="1">
    <source>
        <dbReference type="ARBA" id="ARBA00004127"/>
    </source>
</evidence>
<organism evidence="8 9">
    <name type="scientific">Parascaris univalens</name>
    <name type="common">Nematode worm</name>
    <dbReference type="NCBI Taxonomy" id="6257"/>
    <lineage>
        <taxon>Eukaryota</taxon>
        <taxon>Metazoa</taxon>
        <taxon>Ecdysozoa</taxon>
        <taxon>Nematoda</taxon>
        <taxon>Chromadorea</taxon>
        <taxon>Rhabditida</taxon>
        <taxon>Spirurina</taxon>
        <taxon>Ascaridomorpha</taxon>
        <taxon>Ascaridoidea</taxon>
        <taxon>Ascarididae</taxon>
        <taxon>Parascaris</taxon>
    </lineage>
</organism>
<proteinExistence type="predicted"/>
<feature type="transmembrane region" description="Helical" evidence="7">
    <location>
        <begin position="246"/>
        <end position="271"/>
    </location>
</feature>
<dbReference type="InterPro" id="IPR003689">
    <property type="entry name" value="ZIP"/>
</dbReference>
<evidence type="ECO:0000313" key="9">
    <source>
        <dbReference type="WBParaSite" id="PgR079_g010_t07"/>
    </source>
</evidence>
<evidence type="ECO:0000256" key="7">
    <source>
        <dbReference type="SAM" id="Phobius"/>
    </source>
</evidence>
<reference evidence="9" key="1">
    <citation type="submission" date="2022-11" db="UniProtKB">
        <authorList>
            <consortium name="WormBaseParasite"/>
        </authorList>
    </citation>
    <scope>IDENTIFICATION</scope>
</reference>
<evidence type="ECO:0000256" key="2">
    <source>
        <dbReference type="ARBA" id="ARBA00004394"/>
    </source>
</evidence>
<name>A0A915C2Z5_PARUN</name>
<evidence type="ECO:0000256" key="6">
    <source>
        <dbReference type="ARBA" id="ARBA00023136"/>
    </source>
</evidence>
<dbReference type="PANTHER" id="PTHR16133:SF0">
    <property type="entry name" value="ZINC_IRON REGULATED TRANSPORTER-RELATED PROTEIN 102B, ISOFORM E"/>
    <property type="match status" value="1"/>
</dbReference>
<dbReference type="InterPro" id="IPR045891">
    <property type="entry name" value="ZIP9"/>
</dbReference>
<evidence type="ECO:0000256" key="3">
    <source>
        <dbReference type="ARBA" id="ARBA00022692"/>
    </source>
</evidence>
<keyword evidence="4 7" id="KW-1133">Transmembrane helix</keyword>
<evidence type="ECO:0000313" key="8">
    <source>
        <dbReference type="Proteomes" id="UP000887569"/>
    </source>
</evidence>
<evidence type="ECO:0000256" key="4">
    <source>
        <dbReference type="ARBA" id="ARBA00022989"/>
    </source>
</evidence>
<dbReference type="Proteomes" id="UP000887569">
    <property type="component" value="Unplaced"/>
</dbReference>
<feature type="transmembrane region" description="Helical" evidence="7">
    <location>
        <begin position="181"/>
        <end position="199"/>
    </location>
</feature>
<feature type="transmembrane region" description="Helical" evidence="7">
    <location>
        <begin position="16"/>
        <end position="40"/>
    </location>
</feature>
<dbReference type="GO" id="GO:0000139">
    <property type="term" value="C:Golgi membrane"/>
    <property type="evidence" value="ECO:0007669"/>
    <property type="project" value="UniProtKB-SubCell"/>
</dbReference>
<sequence>VCPIGFLPEEFSMEGAYLLATLSAAMFIGSYLAGSIPLAFTLSQSRIRLLSIFGAGLLVGTALCVIIPEGVESLYGAQAEVHEALYQKKELGALILERNAVEQPAPPRMIPQGAQLSKTLNEEMEGGAKRTKRSEQLIAPQRSLQLIQGEPVPKGKEEAKLDGHSIPERAHERIPSHEGSVHKSIGFSLVTGFIVMLIIDQATRSAAVKGGERPRFKMTATIGLVVHAAADGVALGSASATNRTDVQFIVFLAIMLHKAPAAFGLVSFLLVEGLERARVRHHLLVFSSAAPLTAMLTFYAIVAIGSESLSSSLSTGILMLFSAGTFLYVATVHVLPELVNSGDDYQLVGAASAATGHSHSGGGPAFTLKELGAIILGAVLPAILASGHSH</sequence>
<feature type="transmembrane region" description="Helical" evidence="7">
    <location>
        <begin position="220"/>
        <end position="240"/>
    </location>
</feature>
<dbReference type="Pfam" id="PF02535">
    <property type="entry name" value="Zip"/>
    <property type="match status" value="1"/>
</dbReference>
<accession>A0A915C2Z5</accession>
<dbReference type="PANTHER" id="PTHR16133">
    <property type="entry name" value="SOLUTE CARRIER FAMILY 39 ZINC TRANSPORTER , MEMBER 9-RELATED"/>
    <property type="match status" value="1"/>
</dbReference>
<dbReference type="WBParaSite" id="PgR079_g010_t07">
    <property type="protein sequence ID" value="PgR079_g010_t07"/>
    <property type="gene ID" value="PgR079_g010"/>
</dbReference>
<evidence type="ECO:0000256" key="5">
    <source>
        <dbReference type="ARBA" id="ARBA00023034"/>
    </source>
</evidence>
<keyword evidence="8" id="KW-1185">Reference proteome</keyword>
<feature type="transmembrane region" description="Helical" evidence="7">
    <location>
        <begin position="47"/>
        <end position="68"/>
    </location>
</feature>
<dbReference type="GO" id="GO:0046873">
    <property type="term" value="F:metal ion transmembrane transporter activity"/>
    <property type="evidence" value="ECO:0007669"/>
    <property type="project" value="InterPro"/>
</dbReference>
<dbReference type="AlphaFoldDB" id="A0A915C2Z5"/>